<feature type="region of interest" description="Disordered" evidence="1">
    <location>
        <begin position="1"/>
        <end position="165"/>
    </location>
</feature>
<accession>A0A1B6DQF4</accession>
<dbReference type="AlphaFoldDB" id="A0A1B6DQF4"/>
<gene>
    <name evidence="3" type="ORF">g.41294</name>
    <name evidence="2" type="ORF">g.41295</name>
</gene>
<proteinExistence type="predicted"/>
<feature type="non-terminal residue" evidence="3">
    <location>
        <position position="1"/>
    </location>
</feature>
<evidence type="ECO:0000256" key="1">
    <source>
        <dbReference type="SAM" id="MobiDB-lite"/>
    </source>
</evidence>
<protein>
    <submittedName>
        <fullName evidence="3">Uncharacterized protein</fullName>
    </submittedName>
</protein>
<dbReference type="EMBL" id="GEDC01009383">
    <property type="protein sequence ID" value="JAS27915.1"/>
    <property type="molecule type" value="Transcribed_RNA"/>
</dbReference>
<evidence type="ECO:0000313" key="3">
    <source>
        <dbReference type="EMBL" id="JAS27915.1"/>
    </source>
</evidence>
<name>A0A1B6DQF4_9HEMI</name>
<dbReference type="EMBL" id="GEDC01022473">
    <property type="protein sequence ID" value="JAS14825.1"/>
    <property type="molecule type" value="Transcribed_RNA"/>
</dbReference>
<sequence>SGGGQVTLQQANIKQENPIPTSSPVGSPSKSINSPLSYLRPTGPPPPIRFPPEANTPRHSHPLPYHSRPPGSFGGYPQHPQHLPSHVPPPPTSNYHYNNYNNPVSGEEIPPPSFQGPSYPEVYMEPPNASAETTNNSKSYDDEGSGEFGGLVSYFSSQREDNIDT</sequence>
<reference evidence="3" key="1">
    <citation type="submission" date="2015-12" db="EMBL/GenBank/DDBJ databases">
        <title>De novo transcriptome assembly of four potential Pierce s Disease insect vectors from Arizona vineyards.</title>
        <authorList>
            <person name="Tassone E.E."/>
        </authorList>
    </citation>
    <scope>NUCLEOTIDE SEQUENCE</scope>
</reference>
<feature type="compositionally biased region" description="Polar residues" evidence="1">
    <location>
        <begin position="1"/>
        <end position="36"/>
    </location>
</feature>
<organism evidence="3">
    <name type="scientific">Clastoptera arizonana</name>
    <name type="common">Arizona spittle bug</name>
    <dbReference type="NCBI Taxonomy" id="38151"/>
    <lineage>
        <taxon>Eukaryota</taxon>
        <taxon>Metazoa</taxon>
        <taxon>Ecdysozoa</taxon>
        <taxon>Arthropoda</taxon>
        <taxon>Hexapoda</taxon>
        <taxon>Insecta</taxon>
        <taxon>Pterygota</taxon>
        <taxon>Neoptera</taxon>
        <taxon>Paraneoptera</taxon>
        <taxon>Hemiptera</taxon>
        <taxon>Auchenorrhyncha</taxon>
        <taxon>Cercopoidea</taxon>
        <taxon>Clastopteridae</taxon>
        <taxon>Clastoptera</taxon>
    </lineage>
</organism>
<evidence type="ECO:0000313" key="2">
    <source>
        <dbReference type="EMBL" id="JAS14825.1"/>
    </source>
</evidence>
<feature type="compositionally biased region" description="Polar residues" evidence="1">
    <location>
        <begin position="93"/>
        <end position="104"/>
    </location>
</feature>